<evidence type="ECO:0000256" key="2">
    <source>
        <dbReference type="ARBA" id="ARBA00004141"/>
    </source>
</evidence>
<evidence type="ECO:0000256" key="1">
    <source>
        <dbReference type="ARBA" id="ARBA00000085"/>
    </source>
</evidence>
<keyword evidence="8" id="KW-0547">Nucleotide-binding</keyword>
<evidence type="ECO:0000256" key="5">
    <source>
        <dbReference type="ARBA" id="ARBA00022679"/>
    </source>
</evidence>
<dbReference type="Gene3D" id="3.40.50.300">
    <property type="entry name" value="P-loop containing nucleotide triphosphate hydrolases"/>
    <property type="match status" value="1"/>
</dbReference>
<dbReference type="FunFam" id="1.10.287.130:FF:000124">
    <property type="entry name" value="Two-component system, OmpR family, sensor histidine kinase KdpD"/>
    <property type="match status" value="1"/>
</dbReference>
<keyword evidence="7" id="KW-0677">Repeat</keyword>
<evidence type="ECO:0000256" key="9">
    <source>
        <dbReference type="ARBA" id="ARBA00022777"/>
    </source>
</evidence>
<evidence type="ECO:0000256" key="4">
    <source>
        <dbReference type="ARBA" id="ARBA00022553"/>
    </source>
</evidence>
<dbReference type="Pfam" id="PF00512">
    <property type="entry name" value="HisKA"/>
    <property type="match status" value="1"/>
</dbReference>
<evidence type="ECO:0000256" key="3">
    <source>
        <dbReference type="ARBA" id="ARBA00012438"/>
    </source>
</evidence>
<dbReference type="FunFam" id="3.40.50.300:FF:000483">
    <property type="entry name" value="Sensor histidine kinase KdpD"/>
    <property type="match status" value="1"/>
</dbReference>
<keyword evidence="5" id="KW-0808">Transferase</keyword>
<dbReference type="Pfam" id="PF02518">
    <property type="entry name" value="HATPase_c"/>
    <property type="match status" value="1"/>
</dbReference>
<dbReference type="SUPFAM" id="SSF55874">
    <property type="entry name" value="ATPase domain of HSP90 chaperone/DNA topoisomerase II/histidine kinase"/>
    <property type="match status" value="1"/>
</dbReference>
<dbReference type="GO" id="GO:0000155">
    <property type="term" value="F:phosphorelay sensor kinase activity"/>
    <property type="evidence" value="ECO:0007669"/>
    <property type="project" value="InterPro"/>
</dbReference>
<keyword evidence="13 15" id="KW-0472">Membrane</keyword>
<dbReference type="SUPFAM" id="SSF55781">
    <property type="entry name" value="GAF domain-like"/>
    <property type="match status" value="1"/>
</dbReference>
<keyword evidence="12" id="KW-0902">Two-component regulatory system</keyword>
<gene>
    <name evidence="17" type="ORF">AB8Z38_32075</name>
</gene>
<comment type="function">
    <text evidence="14">Member of the two-component regulatory system KdpD/KdpE involved in the regulation of the kdp operon. KdpD may function as a membrane-associated protein kinase that phosphorylates KdpE in response to environmental signals.</text>
</comment>
<dbReference type="GO" id="GO:0005524">
    <property type="term" value="F:ATP binding"/>
    <property type="evidence" value="ECO:0007669"/>
    <property type="project" value="UniProtKB-KW"/>
</dbReference>
<evidence type="ECO:0000256" key="8">
    <source>
        <dbReference type="ARBA" id="ARBA00022741"/>
    </source>
</evidence>
<keyword evidence="6 15" id="KW-0812">Transmembrane</keyword>
<dbReference type="InterPro" id="IPR003594">
    <property type="entry name" value="HATPase_dom"/>
</dbReference>
<dbReference type="CDD" id="cd00075">
    <property type="entry name" value="HATPase"/>
    <property type="match status" value="1"/>
</dbReference>
<organism evidence="17">
    <name type="scientific">Bradyrhizobium sp. LLZ17</name>
    <dbReference type="NCBI Taxonomy" id="3239388"/>
    <lineage>
        <taxon>Bacteria</taxon>
        <taxon>Pseudomonadati</taxon>
        <taxon>Pseudomonadota</taxon>
        <taxon>Alphaproteobacteria</taxon>
        <taxon>Hyphomicrobiales</taxon>
        <taxon>Nitrobacteraceae</taxon>
        <taxon>Bradyrhizobium</taxon>
    </lineage>
</organism>
<dbReference type="SUPFAM" id="SSF47384">
    <property type="entry name" value="Homodimeric domain of signal transducing histidine kinase"/>
    <property type="match status" value="1"/>
</dbReference>
<evidence type="ECO:0000256" key="10">
    <source>
        <dbReference type="ARBA" id="ARBA00022840"/>
    </source>
</evidence>
<evidence type="ECO:0000256" key="11">
    <source>
        <dbReference type="ARBA" id="ARBA00022989"/>
    </source>
</evidence>
<comment type="subcellular location">
    <subcellularLocation>
        <location evidence="2">Membrane</location>
        <topology evidence="2">Multi-pass membrane protein</topology>
    </subcellularLocation>
</comment>
<dbReference type="InterPro" id="IPR036097">
    <property type="entry name" value="HisK_dim/P_sf"/>
</dbReference>
<protein>
    <recommendedName>
        <fullName evidence="3">histidine kinase</fullName>
        <ecNumber evidence="3">2.7.13.3</ecNumber>
    </recommendedName>
</protein>
<evidence type="ECO:0000256" key="13">
    <source>
        <dbReference type="ARBA" id="ARBA00023136"/>
    </source>
</evidence>
<evidence type="ECO:0000256" key="7">
    <source>
        <dbReference type="ARBA" id="ARBA00022737"/>
    </source>
</evidence>
<dbReference type="GO" id="GO:0042802">
    <property type="term" value="F:identical protein binding"/>
    <property type="evidence" value="ECO:0007669"/>
    <property type="project" value="UniProtKB-ARBA"/>
</dbReference>
<dbReference type="InterPro" id="IPR003018">
    <property type="entry name" value="GAF"/>
</dbReference>
<reference evidence="17" key="1">
    <citation type="submission" date="2024-08" db="EMBL/GenBank/DDBJ databases">
        <authorList>
            <person name="Chaddad Z."/>
            <person name="Lamrabet M."/>
            <person name="Bouhnik O."/>
            <person name="Alami S."/>
            <person name="Wipf D."/>
            <person name="Courty P.E."/>
            <person name="Missbah El Idrissi M."/>
        </authorList>
    </citation>
    <scope>NUCLEOTIDE SEQUENCE</scope>
    <source>
        <strain evidence="17">LLZ17</strain>
    </source>
</reference>
<dbReference type="EC" id="2.7.13.3" evidence="3"/>
<dbReference type="Gene3D" id="3.30.450.40">
    <property type="match status" value="1"/>
</dbReference>
<dbReference type="AlphaFoldDB" id="A0AB39XJ01"/>
<evidence type="ECO:0000259" key="16">
    <source>
        <dbReference type="PROSITE" id="PS50109"/>
    </source>
</evidence>
<feature type="domain" description="Histidine kinase" evidence="16">
    <location>
        <begin position="681"/>
        <end position="898"/>
    </location>
</feature>
<accession>A0AB39XJ01</accession>
<dbReference type="Gene3D" id="1.20.120.620">
    <property type="entry name" value="Backbone structure of the membrane domain of e. Coli histidine kinase receptor kdpd"/>
    <property type="match status" value="1"/>
</dbReference>
<evidence type="ECO:0000313" key="17">
    <source>
        <dbReference type="EMBL" id="XDV57160.1"/>
    </source>
</evidence>
<dbReference type="InterPro" id="IPR036890">
    <property type="entry name" value="HATPase_C_sf"/>
</dbReference>
<dbReference type="PRINTS" id="PR00344">
    <property type="entry name" value="BCTRLSENSOR"/>
</dbReference>
<dbReference type="InterPro" id="IPR003852">
    <property type="entry name" value="Sig_transdc_His_kinase_KdpD_N"/>
</dbReference>
<dbReference type="GO" id="GO:0005737">
    <property type="term" value="C:cytoplasm"/>
    <property type="evidence" value="ECO:0007669"/>
    <property type="project" value="UniProtKB-ARBA"/>
</dbReference>
<evidence type="ECO:0000256" key="6">
    <source>
        <dbReference type="ARBA" id="ARBA00022692"/>
    </source>
</evidence>
<comment type="catalytic activity">
    <reaction evidence="1">
        <text>ATP + protein L-histidine = ADP + protein N-phospho-L-histidine.</text>
        <dbReference type="EC" id="2.7.13.3"/>
    </reaction>
</comment>
<keyword evidence="10" id="KW-0067">ATP-binding</keyword>
<keyword evidence="9" id="KW-0418">Kinase</keyword>
<name>A0AB39XJ01_9BRAD</name>
<dbReference type="SUPFAM" id="SSF52402">
    <property type="entry name" value="Adenine nucleotide alpha hydrolases-like"/>
    <property type="match status" value="1"/>
</dbReference>
<dbReference type="CDD" id="cd00082">
    <property type="entry name" value="HisKA"/>
    <property type="match status" value="1"/>
</dbReference>
<dbReference type="InterPro" id="IPR014729">
    <property type="entry name" value="Rossmann-like_a/b/a_fold"/>
</dbReference>
<feature type="transmembrane region" description="Helical" evidence="15">
    <location>
        <begin position="486"/>
        <end position="505"/>
    </location>
</feature>
<dbReference type="PANTHER" id="PTHR45569:SF1">
    <property type="entry name" value="SENSOR PROTEIN KDPD"/>
    <property type="match status" value="1"/>
</dbReference>
<keyword evidence="4" id="KW-0597">Phosphoprotein</keyword>
<proteinExistence type="predicted"/>
<dbReference type="InterPro" id="IPR027417">
    <property type="entry name" value="P-loop_NTPase"/>
</dbReference>
<dbReference type="Pfam" id="PF13493">
    <property type="entry name" value="DUF4118"/>
    <property type="match status" value="1"/>
</dbReference>
<evidence type="ECO:0000256" key="12">
    <source>
        <dbReference type="ARBA" id="ARBA00023012"/>
    </source>
</evidence>
<dbReference type="FunFam" id="3.30.565.10:FF:000042">
    <property type="entry name" value="Two-component sensor histidine kinase KdpD"/>
    <property type="match status" value="1"/>
</dbReference>
<sequence length="907" mass="98933">MVRERRDPEQRPSPEALLETARREESASGKLKIFVGAAPGVGKTYEMLQSAHAKRKAGIDVVVGFVETHGRAETEALVRGLEVIPRKTLDYRGQIVEEMDLDAVIARRPKIALVDELAHTNAAGCRHPKRYLDVEELLSNGIDVYTAVNIQHIESLNDVVAQITHVRVRETVPDSVFDRADGIELIDLTPDDLIQRLKEGKVYVPKQAERALEHYFSPGNLTALRELALRRTAERVDEQLLTHMQANAIAGPWAAGERILVCVSEDPRAAGLVRYTKRLADRLHAPFTAVSIETRRSLQLSDAERDRLADTLRLAESLGGEALTIPAAGRRIADDVVNFAQGNNVTQIVIGKSSRSRWFEMTRGSVVHDLVRSAGNISVHVIPGDDLPGESAPKAAVQTAARSEPFNPLPYVKALGIVLLGLGAAELIQPRFGIENVDLVLLTAVVAVAVRYGLWPSLLATVAASLCYNFFFLPPIYTFTITDPTNVAAFVLFMVVAMIVSNVAARVRTQADSAIGRIRTTEQLYAFSRKLAGTATLDDVLWATAYQIALMLKVRVVLLLPEDDLLTVKSGYPPEDQLDQADLAAANWAWSNDRSAGRGADTLPGAKRLFLPMRTGRGPIGVIGIDNDRTGPLLTPEQRRLLDALVDQGALAIERVQLVEDMDRVKRTVESERLRSALLTSISHDLKTPLASVLGAASTMRDLAAALSDSEKRDLLATVIDESERLNRFIANLLDMTKLESGAIVPNTALHDLGEIVGSALRRASKILTAHKVELVLAADMPMLQLDAVLFEQVLFNLLDNAAKYSLPDTTISIKGRRERDQVLLQISDEGDGIPPDELEIVFDKFYRAQKGDHVRPGTGLGLAISRGFVEAMQGTISAANRGDRSGAVLTIRLPVPAPTQALDTAA</sequence>
<dbReference type="GO" id="GO:0005886">
    <property type="term" value="C:plasma membrane"/>
    <property type="evidence" value="ECO:0007669"/>
    <property type="project" value="TreeGrafter"/>
</dbReference>
<dbReference type="InterPro" id="IPR052023">
    <property type="entry name" value="Histidine_kinase_KdpD"/>
</dbReference>
<dbReference type="SMART" id="SM00388">
    <property type="entry name" value="HisKA"/>
    <property type="match status" value="1"/>
</dbReference>
<dbReference type="Pfam" id="PF13492">
    <property type="entry name" value="GAF_3"/>
    <property type="match status" value="1"/>
</dbReference>
<dbReference type="InterPro" id="IPR003661">
    <property type="entry name" value="HisK_dim/P_dom"/>
</dbReference>
<evidence type="ECO:0000256" key="14">
    <source>
        <dbReference type="ARBA" id="ARBA00057300"/>
    </source>
</evidence>
<dbReference type="CDD" id="cd01987">
    <property type="entry name" value="USP_KdpD-like"/>
    <property type="match status" value="1"/>
</dbReference>
<dbReference type="PROSITE" id="PS50109">
    <property type="entry name" value="HIS_KIN"/>
    <property type="match status" value="1"/>
</dbReference>
<dbReference type="EMBL" id="CP165734">
    <property type="protein sequence ID" value="XDV57160.1"/>
    <property type="molecule type" value="Genomic_DNA"/>
</dbReference>
<dbReference type="Gene3D" id="1.10.287.130">
    <property type="match status" value="1"/>
</dbReference>
<dbReference type="Gene3D" id="3.40.50.620">
    <property type="entry name" value="HUPs"/>
    <property type="match status" value="1"/>
</dbReference>
<dbReference type="InterPro" id="IPR005467">
    <property type="entry name" value="His_kinase_dom"/>
</dbReference>
<dbReference type="InterPro" id="IPR025201">
    <property type="entry name" value="KdpD_TM"/>
</dbReference>
<dbReference type="PANTHER" id="PTHR45569">
    <property type="entry name" value="SENSOR PROTEIN KDPD"/>
    <property type="match status" value="1"/>
</dbReference>
<feature type="transmembrane region" description="Helical" evidence="15">
    <location>
        <begin position="440"/>
        <end position="466"/>
    </location>
</feature>
<dbReference type="SMART" id="SM00387">
    <property type="entry name" value="HATPase_c"/>
    <property type="match status" value="1"/>
</dbReference>
<keyword evidence="11 15" id="KW-1133">Transmembrane helix</keyword>
<dbReference type="InterPro" id="IPR038318">
    <property type="entry name" value="KdpD_sf"/>
</dbReference>
<evidence type="ECO:0000256" key="15">
    <source>
        <dbReference type="SAM" id="Phobius"/>
    </source>
</evidence>
<dbReference type="Pfam" id="PF02702">
    <property type="entry name" value="KdpD"/>
    <property type="match status" value="1"/>
</dbReference>
<dbReference type="InterPro" id="IPR004358">
    <property type="entry name" value="Sig_transdc_His_kin-like_C"/>
</dbReference>
<dbReference type="Gene3D" id="3.30.565.10">
    <property type="entry name" value="Histidine kinase-like ATPase, C-terminal domain"/>
    <property type="match status" value="1"/>
</dbReference>
<dbReference type="InterPro" id="IPR006016">
    <property type="entry name" value="UspA"/>
</dbReference>
<dbReference type="InterPro" id="IPR029016">
    <property type="entry name" value="GAF-like_dom_sf"/>
</dbReference>
<dbReference type="Pfam" id="PF00582">
    <property type="entry name" value="Usp"/>
    <property type="match status" value="1"/>
</dbReference>
<dbReference type="RefSeq" id="WP_369721591.1">
    <property type="nucleotide sequence ID" value="NZ_CP165734.1"/>
</dbReference>